<evidence type="ECO:0000313" key="10">
    <source>
        <dbReference type="Proteomes" id="UP000831151"/>
    </source>
</evidence>
<dbReference type="PROSITE" id="PS50893">
    <property type="entry name" value="ABC_TRANSPORTER_2"/>
    <property type="match status" value="1"/>
</dbReference>
<dbReference type="AlphaFoldDB" id="A0A9E7DKB1"/>
<evidence type="ECO:0000259" key="8">
    <source>
        <dbReference type="PROSITE" id="PS50893"/>
    </source>
</evidence>
<proteinExistence type="predicted"/>
<dbReference type="InterPro" id="IPR050086">
    <property type="entry name" value="MetN_ABC_transporter-like"/>
</dbReference>
<dbReference type="GO" id="GO:0016887">
    <property type="term" value="F:ATP hydrolysis activity"/>
    <property type="evidence" value="ECO:0007669"/>
    <property type="project" value="InterPro"/>
</dbReference>
<dbReference type="InterPro" id="IPR027417">
    <property type="entry name" value="P-loop_NTPase"/>
</dbReference>
<dbReference type="KEGG" id="fms:M1R53_01815"/>
<keyword evidence="1" id="KW-0813">Transport</keyword>
<organism evidence="9 10">
    <name type="scientific">Fenollaria massiliensis</name>
    <dbReference type="NCBI Taxonomy" id="938288"/>
    <lineage>
        <taxon>Bacteria</taxon>
        <taxon>Bacillati</taxon>
        <taxon>Bacillota</taxon>
        <taxon>Clostridia</taxon>
        <taxon>Eubacteriales</taxon>
        <taxon>Fenollaria</taxon>
    </lineage>
</organism>
<keyword evidence="3" id="KW-0547">Nucleotide-binding</keyword>
<dbReference type="InterPro" id="IPR017871">
    <property type="entry name" value="ABC_transporter-like_CS"/>
</dbReference>
<evidence type="ECO:0000313" key="9">
    <source>
        <dbReference type="EMBL" id="UQK59416.1"/>
    </source>
</evidence>
<dbReference type="PANTHER" id="PTHR43166">
    <property type="entry name" value="AMINO ACID IMPORT ATP-BINDING PROTEIN"/>
    <property type="match status" value="1"/>
</dbReference>
<dbReference type="EMBL" id="CP096649">
    <property type="protein sequence ID" value="UQK59416.1"/>
    <property type="molecule type" value="Genomic_DNA"/>
</dbReference>
<feature type="domain" description="ABC transporter" evidence="8">
    <location>
        <begin position="3"/>
        <end position="244"/>
    </location>
</feature>
<dbReference type="Pfam" id="PF00005">
    <property type="entry name" value="ABC_tran"/>
    <property type="match status" value="1"/>
</dbReference>
<sequence length="244" mass="27603">MILELKDISVQYEKNIDAIKDASFNVEGGDFVALIGPSGAGKSTLLKAINALNPLSKGSVIYKGEDVHRLRAKDLRRLRRNIAFIFQDTSIIENISVLDNVLLARLGEKNFFEAMLSKFTNDEYMDALKAIEMVGLKEKTYALAKDLSGGQKQRVAIARSLFQKSDLILADEPISSLDIETKRSIMDIFKMLNTDYKKTIIISMHDLDLSLEYAKRVIAIKDHRVYFDRSANELNYDSVKDLFI</sequence>
<keyword evidence="5" id="KW-0918">Phosphonate transport</keyword>
<dbReference type="InterPro" id="IPR003439">
    <property type="entry name" value="ABC_transporter-like_ATP-bd"/>
</dbReference>
<protein>
    <submittedName>
        <fullName evidence="9">Phosphonate ABC transporter ATP-binding protein</fullName>
    </submittedName>
</protein>
<evidence type="ECO:0000256" key="5">
    <source>
        <dbReference type="ARBA" id="ARBA00022885"/>
    </source>
</evidence>
<evidence type="ECO:0000256" key="4">
    <source>
        <dbReference type="ARBA" id="ARBA00022840"/>
    </source>
</evidence>
<dbReference type="GO" id="GO:0005524">
    <property type="term" value="F:ATP binding"/>
    <property type="evidence" value="ECO:0007669"/>
    <property type="project" value="UniProtKB-KW"/>
</dbReference>
<dbReference type="PANTHER" id="PTHR43166:SF6">
    <property type="entry name" value="PHOSPHONATES IMPORT ATP-BINDING PROTEIN PHNC"/>
    <property type="match status" value="1"/>
</dbReference>
<dbReference type="SMART" id="SM00382">
    <property type="entry name" value="AAA"/>
    <property type="match status" value="1"/>
</dbReference>
<dbReference type="Proteomes" id="UP000831151">
    <property type="component" value="Chromosome"/>
</dbReference>
<dbReference type="InterPro" id="IPR003593">
    <property type="entry name" value="AAA+_ATPase"/>
</dbReference>
<accession>A0A9E7DKB1</accession>
<keyword evidence="4 9" id="KW-0067">ATP-binding</keyword>
<dbReference type="GO" id="GO:0015416">
    <property type="term" value="F:ABC-type phosphonate transporter activity"/>
    <property type="evidence" value="ECO:0007669"/>
    <property type="project" value="InterPro"/>
</dbReference>
<evidence type="ECO:0000256" key="1">
    <source>
        <dbReference type="ARBA" id="ARBA00022448"/>
    </source>
</evidence>
<name>A0A9E7DKB1_9FIRM</name>
<dbReference type="SUPFAM" id="SSF52540">
    <property type="entry name" value="P-loop containing nucleoside triphosphate hydrolases"/>
    <property type="match status" value="1"/>
</dbReference>
<keyword evidence="6" id="KW-1278">Translocase</keyword>
<dbReference type="InterPro" id="IPR012693">
    <property type="entry name" value="ABC_transpr_PhnC"/>
</dbReference>
<keyword evidence="7" id="KW-0472">Membrane</keyword>
<keyword evidence="2" id="KW-1003">Cell membrane</keyword>
<reference evidence="9" key="1">
    <citation type="submission" date="2022-04" db="EMBL/GenBank/DDBJ databases">
        <title>Complete genome sequences of Ezakiella coagulans and Fenollaria massiliensis.</title>
        <authorList>
            <person name="France M.T."/>
            <person name="Clifford J."/>
            <person name="Narina S."/>
            <person name="Rutt L."/>
            <person name="Ravel J."/>
        </authorList>
    </citation>
    <scope>NUCLEOTIDE SEQUENCE</scope>
    <source>
        <strain evidence="9">C0061C2</strain>
    </source>
</reference>
<dbReference type="NCBIfam" id="TIGR02315">
    <property type="entry name" value="ABC_phnC"/>
    <property type="match status" value="1"/>
</dbReference>
<keyword evidence="10" id="KW-1185">Reference proteome</keyword>
<dbReference type="PROSITE" id="PS00211">
    <property type="entry name" value="ABC_TRANSPORTER_1"/>
    <property type="match status" value="1"/>
</dbReference>
<evidence type="ECO:0000256" key="7">
    <source>
        <dbReference type="ARBA" id="ARBA00023136"/>
    </source>
</evidence>
<dbReference type="Gene3D" id="3.40.50.300">
    <property type="entry name" value="P-loop containing nucleotide triphosphate hydrolases"/>
    <property type="match status" value="1"/>
</dbReference>
<evidence type="ECO:0000256" key="2">
    <source>
        <dbReference type="ARBA" id="ARBA00022475"/>
    </source>
</evidence>
<dbReference type="RefSeq" id="WP_249242867.1">
    <property type="nucleotide sequence ID" value="NZ_CP096649.1"/>
</dbReference>
<gene>
    <name evidence="9" type="primary">phnC</name>
    <name evidence="9" type="ORF">M1R53_01815</name>
</gene>
<dbReference type="GO" id="GO:0016020">
    <property type="term" value="C:membrane"/>
    <property type="evidence" value="ECO:0007669"/>
    <property type="project" value="InterPro"/>
</dbReference>
<evidence type="ECO:0000256" key="6">
    <source>
        <dbReference type="ARBA" id="ARBA00022967"/>
    </source>
</evidence>
<evidence type="ECO:0000256" key="3">
    <source>
        <dbReference type="ARBA" id="ARBA00022741"/>
    </source>
</evidence>